<evidence type="ECO:0000313" key="2">
    <source>
        <dbReference type="Proteomes" id="UP000812077"/>
    </source>
</evidence>
<name>A0ABS6Y7K3_9BACT</name>
<evidence type="ECO:0000313" key="1">
    <source>
        <dbReference type="EMBL" id="MBW4755475.1"/>
    </source>
</evidence>
<proteinExistence type="predicted"/>
<accession>A0ABS6Y7K3</accession>
<gene>
    <name evidence="1" type="ORF">KZO77_10635</name>
</gene>
<organism evidence="1 2">
    <name type="scientific">Prevotella melaninogenica</name>
    <dbReference type="NCBI Taxonomy" id="28132"/>
    <lineage>
        <taxon>Bacteria</taxon>
        <taxon>Pseudomonadati</taxon>
        <taxon>Bacteroidota</taxon>
        <taxon>Bacteroidia</taxon>
        <taxon>Bacteroidales</taxon>
        <taxon>Prevotellaceae</taxon>
        <taxon>Prevotella</taxon>
    </lineage>
</organism>
<comment type="caution">
    <text evidence="1">The sequence shown here is derived from an EMBL/GenBank/DDBJ whole genome shotgun (WGS) entry which is preliminary data.</text>
</comment>
<sequence length="66" mass="7550">MKGDILTQLQRISNQLDCIGRDMREEERVYAAELEDRLAKGITGDAAVQHYNEWMDKAGMSHLKAK</sequence>
<dbReference type="Proteomes" id="UP000812077">
    <property type="component" value="Unassembled WGS sequence"/>
</dbReference>
<reference evidence="1 2" key="1">
    <citation type="submission" date="2021-07" db="EMBL/GenBank/DDBJ databases">
        <title>Genomic diversity and antimicrobial resistance of Prevotella spp. isolated from chronic lung disease airways.</title>
        <authorList>
            <person name="Webb K.A."/>
            <person name="Olagoke O.S."/>
            <person name="Baird T."/>
            <person name="Neill J."/>
            <person name="Pham A."/>
            <person name="Wells T.J."/>
            <person name="Ramsay K.A."/>
            <person name="Bell S.C."/>
            <person name="Sarovich D.S."/>
            <person name="Price E.P."/>
        </authorList>
    </citation>
    <scope>NUCLEOTIDE SEQUENCE [LARGE SCALE GENOMIC DNA]</scope>
    <source>
        <strain evidence="1 2">SCHI0027.S.6</strain>
    </source>
</reference>
<dbReference type="RefSeq" id="WP_219433932.1">
    <property type="nucleotide sequence ID" value="NZ_JAHXCP010000023.1"/>
</dbReference>
<protein>
    <submittedName>
        <fullName evidence="1">Uncharacterized protein</fullName>
    </submittedName>
</protein>
<keyword evidence="2" id="KW-1185">Reference proteome</keyword>
<dbReference type="EMBL" id="JAHXCP010000023">
    <property type="protein sequence ID" value="MBW4755475.1"/>
    <property type="molecule type" value="Genomic_DNA"/>
</dbReference>